<evidence type="ECO:0000256" key="7">
    <source>
        <dbReference type="PIRNR" id="PIRNR016020"/>
    </source>
</evidence>
<comment type="pathway">
    <text evidence="3">Carbohydrate metabolism; galactose metabolism.</text>
</comment>
<name>A0AA88H114_ARTSF</name>
<accession>A0AA88H114</accession>
<dbReference type="Pfam" id="PF01263">
    <property type="entry name" value="Aldose_epim"/>
    <property type="match status" value="1"/>
</dbReference>
<evidence type="ECO:0000256" key="8">
    <source>
        <dbReference type="PIRSR" id="PIRSR016020-1"/>
    </source>
</evidence>
<protein>
    <recommendedName>
        <fullName evidence="7">glucose-6-phosphate 1-epimerase</fullName>
        <ecNumber evidence="7">5.1.3.15</ecNumber>
    </recommendedName>
</protein>
<evidence type="ECO:0000256" key="5">
    <source>
        <dbReference type="ARBA" id="ARBA00023235"/>
    </source>
</evidence>
<sequence>MSDLTVLTSLFSIPNKVWFEERGELILLVVKTTKGKAVISLQGAHLTKWIPAGHKPVIWLSEDAEFKTGKSIRGGIPICWPWFGAHPDQSDLPAHGFARSQNWTLQSVDLNEEEDATITFEFDGGADYWPFNTPLSLCFVISDRLSMSLTTRNKSEQAITIGSALHTYFEISSVEQISIQGLENRPFIDTLDGNKRKTETTPITIDAEIDRIYLDEEDTCVIVDQSWQREIKIEKSGSHSTVVWNPWVAKSERMGDMGSAGYTHMVCVETANAANDVITLGPGAEHTLGVTYSVFTLTT</sequence>
<comment type="catalytic activity">
    <reaction evidence="2">
        <text>alpha-D-galactose = beta-D-galactose</text>
        <dbReference type="Rhea" id="RHEA:28675"/>
        <dbReference type="ChEBI" id="CHEBI:27667"/>
        <dbReference type="ChEBI" id="CHEBI:28061"/>
        <dbReference type="EC" id="5.1.3.3"/>
    </reaction>
    <physiologicalReaction direction="right-to-left" evidence="2">
        <dbReference type="Rhea" id="RHEA:28677"/>
    </physiologicalReaction>
</comment>
<evidence type="ECO:0000256" key="6">
    <source>
        <dbReference type="ARBA" id="ARBA00045743"/>
    </source>
</evidence>
<evidence type="ECO:0000313" key="9">
    <source>
        <dbReference type="EMBL" id="KAK2701768.1"/>
    </source>
</evidence>
<dbReference type="GO" id="GO:0047938">
    <property type="term" value="F:glucose-6-phosphate 1-epimerase activity"/>
    <property type="evidence" value="ECO:0007669"/>
    <property type="project" value="UniProtKB-UniRule"/>
</dbReference>
<comment type="function">
    <text evidence="6">Mutarotase that catalyzes the interconversion of beta-D-galactose and alpha-D-galactose during galactose metabolism. Beta-D-galactose is metabolized in the liver into glucose 1-phosphate, the primary metabolic fuel, by the action of four enzymes that constitute the Leloir pathway: GALM, GALK1 (galactokinase), GALT (galactose-1-phosphate uridylyltransferase) and GALE (UDP-galactose-4'-epimerase). Involved in the maintenance of the equilibrium between the beta- and alpha-anomers of galactose, therefore ensuring a sufficient supply of the alpha-anomer for GALK1. Also active on D-glucose although shows a preference for galactose over glucose.</text>
</comment>
<proteinExistence type="inferred from homology"/>
<dbReference type="GO" id="GO:0005975">
    <property type="term" value="P:carbohydrate metabolic process"/>
    <property type="evidence" value="ECO:0007669"/>
    <property type="project" value="InterPro"/>
</dbReference>
<evidence type="ECO:0000256" key="1">
    <source>
        <dbReference type="ARBA" id="ARBA00001096"/>
    </source>
</evidence>
<dbReference type="EC" id="5.1.3.15" evidence="7"/>
<dbReference type="InterPro" id="IPR014718">
    <property type="entry name" value="GH-type_carb-bd"/>
</dbReference>
<dbReference type="Gene3D" id="2.70.98.10">
    <property type="match status" value="1"/>
</dbReference>
<dbReference type="PIRSF" id="PIRSF016020">
    <property type="entry name" value="PHexose_mutarotase"/>
    <property type="match status" value="1"/>
</dbReference>
<evidence type="ECO:0000256" key="2">
    <source>
        <dbReference type="ARBA" id="ARBA00001712"/>
    </source>
</evidence>
<evidence type="ECO:0000313" key="10">
    <source>
        <dbReference type="Proteomes" id="UP001187531"/>
    </source>
</evidence>
<dbReference type="EMBL" id="JAVRJZ010001763">
    <property type="protein sequence ID" value="KAK2701768.1"/>
    <property type="molecule type" value="Genomic_DNA"/>
</dbReference>
<dbReference type="InterPro" id="IPR011013">
    <property type="entry name" value="Gal_mutarotase_sf_dom"/>
</dbReference>
<reference evidence="9" key="1">
    <citation type="submission" date="2023-07" db="EMBL/GenBank/DDBJ databases">
        <title>Chromosome-level genome assembly of Artemia franciscana.</title>
        <authorList>
            <person name="Jo E."/>
        </authorList>
    </citation>
    <scope>NUCLEOTIDE SEQUENCE</scope>
    <source>
        <tissue evidence="9">Whole body</tissue>
    </source>
</reference>
<dbReference type="PANTHER" id="PTHR11122">
    <property type="entry name" value="APOSPORY-ASSOCIATED PROTEIN C-RELATED"/>
    <property type="match status" value="1"/>
</dbReference>
<comment type="similarity">
    <text evidence="4 7">Belongs to the glucose-6-phosphate 1-epimerase family.</text>
</comment>
<keyword evidence="5 7" id="KW-0413">Isomerase</keyword>
<organism evidence="9 10">
    <name type="scientific">Artemia franciscana</name>
    <name type="common">Brine shrimp</name>
    <name type="synonym">Artemia sanfranciscana</name>
    <dbReference type="NCBI Taxonomy" id="6661"/>
    <lineage>
        <taxon>Eukaryota</taxon>
        <taxon>Metazoa</taxon>
        <taxon>Ecdysozoa</taxon>
        <taxon>Arthropoda</taxon>
        <taxon>Crustacea</taxon>
        <taxon>Branchiopoda</taxon>
        <taxon>Anostraca</taxon>
        <taxon>Artemiidae</taxon>
        <taxon>Artemia</taxon>
    </lineage>
</organism>
<dbReference type="AlphaFoldDB" id="A0AA88H114"/>
<comment type="caution">
    <text evidence="9">The sequence shown here is derived from an EMBL/GenBank/DDBJ whole genome shotgun (WGS) entry which is preliminary data.</text>
</comment>
<dbReference type="GO" id="GO:0030246">
    <property type="term" value="F:carbohydrate binding"/>
    <property type="evidence" value="ECO:0007669"/>
    <property type="project" value="UniProtKB-UniRule"/>
</dbReference>
<comment type="catalytic activity">
    <reaction evidence="1">
        <text>alpha-D-glucose 6-phosphate = beta-D-glucose 6-phosphate</text>
        <dbReference type="Rhea" id="RHEA:16249"/>
        <dbReference type="ChEBI" id="CHEBI:58225"/>
        <dbReference type="ChEBI" id="CHEBI:58247"/>
        <dbReference type="EC" id="5.1.3.15"/>
    </reaction>
</comment>
<evidence type="ECO:0000256" key="3">
    <source>
        <dbReference type="ARBA" id="ARBA00004947"/>
    </source>
</evidence>
<dbReference type="InterPro" id="IPR008183">
    <property type="entry name" value="Aldose_1/G6P_1-epimerase"/>
</dbReference>
<dbReference type="CDD" id="cd09020">
    <property type="entry name" value="D-hex-6-P-epi_like"/>
    <property type="match status" value="1"/>
</dbReference>
<keyword evidence="10" id="KW-1185">Reference proteome</keyword>
<dbReference type="PANTHER" id="PTHR11122:SF13">
    <property type="entry name" value="GLUCOSE-6-PHOSPHATE 1-EPIMERASE"/>
    <property type="match status" value="1"/>
</dbReference>
<feature type="active site" evidence="8">
    <location>
        <position position="269"/>
    </location>
</feature>
<dbReference type="GO" id="GO:0004034">
    <property type="term" value="F:aldose 1-epimerase activity"/>
    <property type="evidence" value="ECO:0007669"/>
    <property type="project" value="UniProtKB-EC"/>
</dbReference>
<dbReference type="GO" id="GO:0005737">
    <property type="term" value="C:cytoplasm"/>
    <property type="evidence" value="ECO:0007669"/>
    <property type="project" value="TreeGrafter"/>
</dbReference>
<dbReference type="Proteomes" id="UP001187531">
    <property type="component" value="Unassembled WGS sequence"/>
</dbReference>
<evidence type="ECO:0000256" key="4">
    <source>
        <dbReference type="ARBA" id="ARBA00005866"/>
    </source>
</evidence>
<feature type="active site" evidence="8">
    <location>
        <position position="166"/>
    </location>
</feature>
<dbReference type="InterPro" id="IPR025532">
    <property type="entry name" value="G6P_1-epimerase"/>
</dbReference>
<dbReference type="SUPFAM" id="SSF74650">
    <property type="entry name" value="Galactose mutarotase-like"/>
    <property type="match status" value="1"/>
</dbReference>
<gene>
    <name evidence="9" type="ORF">QYM36_019578</name>
</gene>